<gene>
    <name evidence="9" type="ORF">NEMBOFW57_002913</name>
</gene>
<protein>
    <recommendedName>
        <fullName evidence="4">superoxide dismutase</fullName>
        <ecNumber evidence="4">1.15.1.1</ecNumber>
    </recommendedName>
</protein>
<keyword evidence="10" id="KW-1185">Reference proteome</keyword>
<comment type="similarity">
    <text evidence="3">Belongs to the Cu-Zn superoxide dismutase family.</text>
</comment>
<sequence length="189" mass="19725">MQLTSLFTLLGAATLAASQSSNVTTGALGDARPVRNNPVIGETWVATFDSSAVKGTVKAVAHTVGINYTIDVTGLAADKGPYKYHVHLRAVPESGNCTETGGHLDSYVRGDSPPCVSAQPQTCEVGDLSGKYGTVAGPDVKKEFNDPYTALNIIQLGYIGTRRIVFHDASSARIACATLKKVEAVASQG</sequence>
<keyword evidence="8" id="KW-0732">Signal</keyword>
<dbReference type="EMBL" id="JAHCVI010000001">
    <property type="protein sequence ID" value="KAG7292868.1"/>
    <property type="molecule type" value="Genomic_DNA"/>
</dbReference>
<dbReference type="SUPFAM" id="SSF49329">
    <property type="entry name" value="Cu,Zn superoxide dismutase-like"/>
    <property type="match status" value="1"/>
</dbReference>
<dbReference type="FunFam" id="2.60.40.200:FF:000007">
    <property type="entry name" value="Cell surface Cu-only superoxide dismutase 5"/>
    <property type="match status" value="1"/>
</dbReference>
<evidence type="ECO:0000256" key="6">
    <source>
        <dbReference type="ARBA" id="ARBA00022862"/>
    </source>
</evidence>
<evidence type="ECO:0000256" key="4">
    <source>
        <dbReference type="ARBA" id="ARBA00012682"/>
    </source>
</evidence>
<evidence type="ECO:0000313" key="9">
    <source>
        <dbReference type="EMBL" id="KAG7292868.1"/>
    </source>
</evidence>
<dbReference type="EC" id="1.15.1.1" evidence="4"/>
<dbReference type="AlphaFoldDB" id="A0AAD4F8W7"/>
<dbReference type="GO" id="GO:0046872">
    <property type="term" value="F:metal ion binding"/>
    <property type="evidence" value="ECO:0007669"/>
    <property type="project" value="InterPro"/>
</dbReference>
<accession>A0AAD4F8W7</accession>
<dbReference type="Proteomes" id="UP001197093">
    <property type="component" value="Unassembled WGS sequence"/>
</dbReference>
<evidence type="ECO:0000256" key="5">
    <source>
        <dbReference type="ARBA" id="ARBA00022525"/>
    </source>
</evidence>
<name>A0AAD4F8W7_9PEZI</name>
<keyword evidence="6" id="KW-0049">Antioxidant</keyword>
<feature type="chain" id="PRO_5042122704" description="superoxide dismutase" evidence="8">
    <location>
        <begin position="19"/>
        <end position="189"/>
    </location>
</feature>
<feature type="signal peptide" evidence="8">
    <location>
        <begin position="1"/>
        <end position="18"/>
    </location>
</feature>
<organism evidence="9 10">
    <name type="scientific">Staphylotrichum longicolle</name>
    <dbReference type="NCBI Taxonomy" id="669026"/>
    <lineage>
        <taxon>Eukaryota</taxon>
        <taxon>Fungi</taxon>
        <taxon>Dikarya</taxon>
        <taxon>Ascomycota</taxon>
        <taxon>Pezizomycotina</taxon>
        <taxon>Sordariomycetes</taxon>
        <taxon>Sordariomycetidae</taxon>
        <taxon>Sordariales</taxon>
        <taxon>Chaetomiaceae</taxon>
        <taxon>Staphylotrichum</taxon>
    </lineage>
</organism>
<evidence type="ECO:0000256" key="8">
    <source>
        <dbReference type="SAM" id="SignalP"/>
    </source>
</evidence>
<dbReference type="Gene3D" id="2.60.40.200">
    <property type="entry name" value="Superoxide dismutase, copper/zinc binding domain"/>
    <property type="match status" value="1"/>
</dbReference>
<evidence type="ECO:0000313" key="10">
    <source>
        <dbReference type="Proteomes" id="UP001197093"/>
    </source>
</evidence>
<dbReference type="InterPro" id="IPR036423">
    <property type="entry name" value="SOD-like_Cu/Zn_dom_sf"/>
</dbReference>
<evidence type="ECO:0000256" key="2">
    <source>
        <dbReference type="ARBA" id="ARBA00004613"/>
    </source>
</evidence>
<dbReference type="GO" id="GO:0005576">
    <property type="term" value="C:extracellular region"/>
    <property type="evidence" value="ECO:0007669"/>
    <property type="project" value="UniProtKB-SubCell"/>
</dbReference>
<dbReference type="GO" id="GO:0004784">
    <property type="term" value="F:superoxide dismutase activity"/>
    <property type="evidence" value="ECO:0007669"/>
    <property type="project" value="UniProtKB-EC"/>
</dbReference>
<comment type="catalytic activity">
    <reaction evidence="7">
        <text>2 superoxide + 2 H(+) = H2O2 + O2</text>
        <dbReference type="Rhea" id="RHEA:20696"/>
        <dbReference type="ChEBI" id="CHEBI:15378"/>
        <dbReference type="ChEBI" id="CHEBI:15379"/>
        <dbReference type="ChEBI" id="CHEBI:16240"/>
        <dbReference type="ChEBI" id="CHEBI:18421"/>
        <dbReference type="EC" id="1.15.1.1"/>
    </reaction>
</comment>
<proteinExistence type="inferred from homology"/>
<reference evidence="9" key="1">
    <citation type="submission" date="2023-02" db="EMBL/GenBank/DDBJ databases">
        <authorList>
            <person name="Palmer J.M."/>
        </authorList>
    </citation>
    <scope>NUCLEOTIDE SEQUENCE</scope>
    <source>
        <strain evidence="9">FW57</strain>
    </source>
</reference>
<evidence type="ECO:0000256" key="3">
    <source>
        <dbReference type="ARBA" id="ARBA00010457"/>
    </source>
</evidence>
<evidence type="ECO:0000256" key="7">
    <source>
        <dbReference type="ARBA" id="ARBA00049204"/>
    </source>
</evidence>
<evidence type="ECO:0000256" key="1">
    <source>
        <dbReference type="ARBA" id="ARBA00004196"/>
    </source>
</evidence>
<comment type="caution">
    <text evidence="9">The sequence shown here is derived from an EMBL/GenBank/DDBJ whole genome shotgun (WGS) entry which is preliminary data.</text>
</comment>
<keyword evidence="5" id="KW-0964">Secreted</keyword>
<comment type="subcellular location">
    <subcellularLocation>
        <location evidence="1">Cell envelope</location>
    </subcellularLocation>
    <subcellularLocation>
        <location evidence="2">Secreted</location>
    </subcellularLocation>
</comment>